<organism evidence="1 2">
    <name type="scientific">Smallanthus sonchifolius</name>
    <dbReference type="NCBI Taxonomy" id="185202"/>
    <lineage>
        <taxon>Eukaryota</taxon>
        <taxon>Viridiplantae</taxon>
        <taxon>Streptophyta</taxon>
        <taxon>Embryophyta</taxon>
        <taxon>Tracheophyta</taxon>
        <taxon>Spermatophyta</taxon>
        <taxon>Magnoliopsida</taxon>
        <taxon>eudicotyledons</taxon>
        <taxon>Gunneridae</taxon>
        <taxon>Pentapetalae</taxon>
        <taxon>asterids</taxon>
        <taxon>campanulids</taxon>
        <taxon>Asterales</taxon>
        <taxon>Asteraceae</taxon>
        <taxon>Asteroideae</taxon>
        <taxon>Heliantheae alliance</taxon>
        <taxon>Millerieae</taxon>
        <taxon>Smallanthus</taxon>
    </lineage>
</organism>
<reference evidence="2" key="1">
    <citation type="journal article" date="2022" name="Mol. Ecol. Resour.">
        <title>The genomes of chicory, endive, great burdock and yacon provide insights into Asteraceae palaeo-polyploidization history and plant inulin production.</title>
        <authorList>
            <person name="Fan W."/>
            <person name="Wang S."/>
            <person name="Wang H."/>
            <person name="Wang A."/>
            <person name="Jiang F."/>
            <person name="Liu H."/>
            <person name="Zhao H."/>
            <person name="Xu D."/>
            <person name="Zhang Y."/>
        </authorList>
    </citation>
    <scope>NUCLEOTIDE SEQUENCE [LARGE SCALE GENOMIC DNA]</scope>
    <source>
        <strain evidence="2">cv. Yunnan</strain>
    </source>
</reference>
<dbReference type="EMBL" id="CM042029">
    <property type="protein sequence ID" value="KAI3794249.1"/>
    <property type="molecule type" value="Genomic_DNA"/>
</dbReference>
<comment type="caution">
    <text evidence="1">The sequence shown here is derived from an EMBL/GenBank/DDBJ whole genome shotgun (WGS) entry which is preliminary data.</text>
</comment>
<keyword evidence="2" id="KW-1185">Reference proteome</keyword>
<sequence length="411" mass="46538">MIQVPLRHLAYQSSSPSPAYKLEQNPITTNCFISLLPCRLPATNTIALFHSFLHRSAPPRPSFLLYFGNLRRLVLLWWFGGKKWGWVGVVSFRSRFLMVIKVDLDLFSGMGNKKKEGGDERNTVLVPESVSRMMVSISRTLITTKIPANISITPKLQLPRYNNQTPQETLNPSILLSQFQQTKILESQLVSLLGSSNNVNQSKQIHAHIIRKGLDQCCYVITKLVRVLTTKFDVSMDPYPVRMFQQVKRPNPFLYTALIRGYTMQGSLMESVRMYNLMRQQGIGPVSFTFTSLLKACSDDGGVSLGMQIHGQVIKFGGFGSDLYVSNTLIDMYVRCDLLDSARKVFDEMPERDAISWTSLIVAYTRPGNMEEAGELFDGMPVKDMVAWTTMVMGFSHNAKPREASFKFFKK</sequence>
<proteinExistence type="predicted"/>
<evidence type="ECO:0000313" key="1">
    <source>
        <dbReference type="EMBL" id="KAI3794249.1"/>
    </source>
</evidence>
<gene>
    <name evidence="1" type="ORF">L1987_36878</name>
</gene>
<dbReference type="Proteomes" id="UP001056120">
    <property type="component" value="Linkage Group LG12"/>
</dbReference>
<name>A0ACB9HEN0_9ASTR</name>
<evidence type="ECO:0000313" key="2">
    <source>
        <dbReference type="Proteomes" id="UP001056120"/>
    </source>
</evidence>
<accession>A0ACB9HEN0</accession>
<reference evidence="1 2" key="2">
    <citation type="journal article" date="2022" name="Mol. Ecol. Resour.">
        <title>The genomes of chicory, endive, great burdock and yacon provide insights into Asteraceae paleo-polyploidization history and plant inulin production.</title>
        <authorList>
            <person name="Fan W."/>
            <person name="Wang S."/>
            <person name="Wang H."/>
            <person name="Wang A."/>
            <person name="Jiang F."/>
            <person name="Liu H."/>
            <person name="Zhao H."/>
            <person name="Xu D."/>
            <person name="Zhang Y."/>
        </authorList>
    </citation>
    <scope>NUCLEOTIDE SEQUENCE [LARGE SCALE GENOMIC DNA]</scope>
    <source>
        <strain evidence="2">cv. Yunnan</strain>
        <tissue evidence="1">Leaves</tissue>
    </source>
</reference>
<protein>
    <submittedName>
        <fullName evidence="1">Uncharacterized protein</fullName>
    </submittedName>
</protein>